<dbReference type="OrthoDB" id="10365623at2759"/>
<evidence type="ECO:0000256" key="1">
    <source>
        <dbReference type="SAM" id="SignalP"/>
    </source>
</evidence>
<keyword evidence="3" id="KW-1185">Reference proteome</keyword>
<accession>A0A0D0BEC4</accession>
<gene>
    <name evidence="2" type="ORF">GYMLUDRAFT_42119</name>
</gene>
<evidence type="ECO:0000313" key="3">
    <source>
        <dbReference type="Proteomes" id="UP000053593"/>
    </source>
</evidence>
<reference evidence="2 3" key="1">
    <citation type="submission" date="2014-04" db="EMBL/GenBank/DDBJ databases">
        <title>Evolutionary Origins and Diversification of the Mycorrhizal Mutualists.</title>
        <authorList>
            <consortium name="DOE Joint Genome Institute"/>
            <consortium name="Mycorrhizal Genomics Consortium"/>
            <person name="Kohler A."/>
            <person name="Kuo A."/>
            <person name="Nagy L.G."/>
            <person name="Floudas D."/>
            <person name="Copeland A."/>
            <person name="Barry K.W."/>
            <person name="Cichocki N."/>
            <person name="Veneault-Fourrey C."/>
            <person name="LaButti K."/>
            <person name="Lindquist E.A."/>
            <person name="Lipzen A."/>
            <person name="Lundell T."/>
            <person name="Morin E."/>
            <person name="Murat C."/>
            <person name="Riley R."/>
            <person name="Ohm R."/>
            <person name="Sun H."/>
            <person name="Tunlid A."/>
            <person name="Henrissat B."/>
            <person name="Grigoriev I.V."/>
            <person name="Hibbett D.S."/>
            <person name="Martin F."/>
        </authorList>
    </citation>
    <scope>NUCLEOTIDE SEQUENCE [LARGE SCALE GENOMIC DNA]</scope>
    <source>
        <strain evidence="2 3">FD-317 M1</strain>
    </source>
</reference>
<sequence>MAIAFRFLLAVALGITVVHSVPTTKPPAKPTWLGKPLADDLTAQDGNVFSLKLNPKDLDFGPLISDEGSTGLVYSLNRYKTHSSPGLVAKVLTEAQSKDLMHEAYVEVKVLKLLGELKVSGLIPGSAFEPHDKRYANKFYPVVIMKEKGGEPLQGTEQFEGVEGDEKGKKELVEHVVDEYCRTVAKVAVEKGVYQGELHVGQFLVSFVGKTNKVSSIDLVDWGGASRVNKPVTEQEVYEYCKKDIDVRDL</sequence>
<evidence type="ECO:0000313" key="2">
    <source>
        <dbReference type="EMBL" id="KIK62120.1"/>
    </source>
</evidence>
<dbReference type="Proteomes" id="UP000053593">
    <property type="component" value="Unassembled WGS sequence"/>
</dbReference>
<dbReference type="HOGENOM" id="CLU_104714_0_0_1"/>
<name>A0A0D0BEC4_9AGAR</name>
<keyword evidence="1" id="KW-0732">Signal</keyword>
<feature type="signal peptide" evidence="1">
    <location>
        <begin position="1"/>
        <end position="20"/>
    </location>
</feature>
<feature type="chain" id="PRO_5002207280" evidence="1">
    <location>
        <begin position="21"/>
        <end position="250"/>
    </location>
</feature>
<proteinExistence type="predicted"/>
<protein>
    <submittedName>
        <fullName evidence="2">Unplaced genomic scaffold GYMLUscaffold_20, whole genome shotgun sequence</fullName>
    </submittedName>
</protein>
<organism evidence="2 3">
    <name type="scientific">Collybiopsis luxurians FD-317 M1</name>
    <dbReference type="NCBI Taxonomy" id="944289"/>
    <lineage>
        <taxon>Eukaryota</taxon>
        <taxon>Fungi</taxon>
        <taxon>Dikarya</taxon>
        <taxon>Basidiomycota</taxon>
        <taxon>Agaricomycotina</taxon>
        <taxon>Agaricomycetes</taxon>
        <taxon>Agaricomycetidae</taxon>
        <taxon>Agaricales</taxon>
        <taxon>Marasmiineae</taxon>
        <taxon>Omphalotaceae</taxon>
        <taxon>Collybiopsis</taxon>
        <taxon>Collybiopsis luxurians</taxon>
    </lineage>
</organism>
<dbReference type="EMBL" id="KN834768">
    <property type="protein sequence ID" value="KIK62120.1"/>
    <property type="molecule type" value="Genomic_DNA"/>
</dbReference>
<dbReference type="AlphaFoldDB" id="A0A0D0BEC4"/>